<proteinExistence type="predicted"/>
<gene>
    <name evidence="2" type="ORF">CERZMDRAFT_45675</name>
</gene>
<dbReference type="OrthoDB" id="3644624at2759"/>
<reference evidence="2" key="1">
    <citation type="journal article" date="2020" name="Stud. Mycol.">
        <title>101 Dothideomycetes genomes: a test case for predicting lifestyles and emergence of pathogens.</title>
        <authorList>
            <person name="Haridas S."/>
            <person name="Albert R."/>
            <person name="Binder M."/>
            <person name="Bloem J."/>
            <person name="Labutti K."/>
            <person name="Salamov A."/>
            <person name="Andreopoulos B."/>
            <person name="Baker S."/>
            <person name="Barry K."/>
            <person name="Bills G."/>
            <person name="Bluhm B."/>
            <person name="Cannon C."/>
            <person name="Castanera R."/>
            <person name="Culley D."/>
            <person name="Daum C."/>
            <person name="Ezra D."/>
            <person name="Gonzalez J."/>
            <person name="Henrissat B."/>
            <person name="Kuo A."/>
            <person name="Liang C."/>
            <person name="Lipzen A."/>
            <person name="Lutzoni F."/>
            <person name="Magnuson J."/>
            <person name="Mondo S."/>
            <person name="Nolan M."/>
            <person name="Ohm R."/>
            <person name="Pangilinan J."/>
            <person name="Park H.-J."/>
            <person name="Ramirez L."/>
            <person name="Alfaro M."/>
            <person name="Sun H."/>
            <person name="Tritt A."/>
            <person name="Yoshinaga Y."/>
            <person name="Zwiers L.-H."/>
            <person name="Turgeon B."/>
            <person name="Goodwin S."/>
            <person name="Spatafora J."/>
            <person name="Crous P."/>
            <person name="Grigoriev I."/>
        </authorList>
    </citation>
    <scope>NUCLEOTIDE SEQUENCE</scope>
    <source>
        <strain evidence="2">SCOH1-5</strain>
    </source>
</reference>
<dbReference type="AlphaFoldDB" id="A0A6A6FA71"/>
<name>A0A6A6FA71_9PEZI</name>
<organism evidence="2 3">
    <name type="scientific">Cercospora zeae-maydis SCOH1-5</name>
    <dbReference type="NCBI Taxonomy" id="717836"/>
    <lineage>
        <taxon>Eukaryota</taxon>
        <taxon>Fungi</taxon>
        <taxon>Dikarya</taxon>
        <taxon>Ascomycota</taxon>
        <taxon>Pezizomycotina</taxon>
        <taxon>Dothideomycetes</taxon>
        <taxon>Dothideomycetidae</taxon>
        <taxon>Mycosphaerellales</taxon>
        <taxon>Mycosphaerellaceae</taxon>
        <taxon>Cercospora</taxon>
    </lineage>
</organism>
<feature type="non-terminal residue" evidence="2">
    <location>
        <position position="1"/>
    </location>
</feature>
<evidence type="ECO:0000256" key="1">
    <source>
        <dbReference type="SAM" id="MobiDB-lite"/>
    </source>
</evidence>
<feature type="compositionally biased region" description="Polar residues" evidence="1">
    <location>
        <begin position="446"/>
        <end position="469"/>
    </location>
</feature>
<accession>A0A6A6FA71</accession>
<sequence>TAPGSRSIWRDIDRKRMEQQIQSLHRKQHISGRVSYTQTLSFDLEDTYAVPFEVERSLADDFAFIAASQPRVGYVTAAAVEQERDEPTLCVKLAANAGICPDVRRSFDGIMELLASYAKRGISRQTCQVQLFDIIVRLNSNRILGRLGSARFQAPPHMNSRRGPLSAQLRKFIGKNRGKNPRKHRLSDLEKLDSDIAGFEAAFAQLEMGSSEQVISNLQRVIRQAFCLTVDGSQLPDRLRALGFSATQLDVREVREVGKVANYWRTSRHLSICARRFHRQFAGATWRSLPTYKPSATSELYSQQFVHAEIQLLVHYELEKPKLMPRIIGVSKEACFLCDSFIRAHGQFSLSGAHRQVFPQWTIPDLKDFSFETAQRLRQALSQLSIEVNREYIGAQGRKLPHRPFPLQSAINLNAIRFASPSTSTIIANRGPLSHSDDSTERRNPSLGSLPSQISNVGDASANNVHSTR</sequence>
<feature type="compositionally biased region" description="Basic and acidic residues" evidence="1">
    <location>
        <begin position="435"/>
        <end position="444"/>
    </location>
</feature>
<protein>
    <submittedName>
        <fullName evidence="2">Uncharacterized protein</fullName>
    </submittedName>
</protein>
<evidence type="ECO:0000313" key="2">
    <source>
        <dbReference type="EMBL" id="KAF2210296.1"/>
    </source>
</evidence>
<evidence type="ECO:0000313" key="3">
    <source>
        <dbReference type="Proteomes" id="UP000799539"/>
    </source>
</evidence>
<keyword evidence="3" id="KW-1185">Reference proteome</keyword>
<dbReference type="Proteomes" id="UP000799539">
    <property type="component" value="Unassembled WGS sequence"/>
</dbReference>
<dbReference type="InterPro" id="IPR027796">
    <property type="entry name" value="OTT_1508_deam-like"/>
</dbReference>
<dbReference type="EMBL" id="ML992682">
    <property type="protein sequence ID" value="KAF2210296.1"/>
    <property type="molecule type" value="Genomic_DNA"/>
</dbReference>
<feature type="region of interest" description="Disordered" evidence="1">
    <location>
        <begin position="427"/>
        <end position="469"/>
    </location>
</feature>
<dbReference type="Pfam" id="PF14441">
    <property type="entry name" value="OTT_1508_deam"/>
    <property type="match status" value="1"/>
</dbReference>